<proteinExistence type="predicted"/>
<evidence type="ECO:0008006" key="3">
    <source>
        <dbReference type="Google" id="ProtNLM"/>
    </source>
</evidence>
<accession>A0A1H7EGY9</accession>
<gene>
    <name evidence="1" type="ORF">SAMN05192539_10655</name>
</gene>
<name>A0A1H7EGY9_9BURK</name>
<dbReference type="Proteomes" id="UP000198866">
    <property type="component" value="Unassembled WGS sequence"/>
</dbReference>
<organism evidence="1 2">
    <name type="scientific">Paraburkholderia diazotrophica</name>
    <dbReference type="NCBI Taxonomy" id="667676"/>
    <lineage>
        <taxon>Bacteria</taxon>
        <taxon>Pseudomonadati</taxon>
        <taxon>Pseudomonadota</taxon>
        <taxon>Betaproteobacteria</taxon>
        <taxon>Burkholderiales</taxon>
        <taxon>Burkholderiaceae</taxon>
        <taxon>Paraburkholderia</taxon>
    </lineage>
</organism>
<protein>
    <recommendedName>
        <fullName evidence="3">SGNH domain-containing protein</fullName>
    </recommendedName>
</protein>
<sequence>MALHRLLANEGAVFIGPGAARADPSDAEAAQERSSLVDIMHTYDVPCTASVCSLNFDGLPIYRFDDYHHLSAAGSSLLFPKYMERHPQELKQVLSR</sequence>
<dbReference type="AlphaFoldDB" id="A0A1H7EGY9"/>
<reference evidence="2" key="1">
    <citation type="submission" date="2016-10" db="EMBL/GenBank/DDBJ databases">
        <authorList>
            <person name="Varghese N."/>
            <person name="Submissions S."/>
        </authorList>
    </citation>
    <scope>NUCLEOTIDE SEQUENCE [LARGE SCALE GENOMIC DNA]</scope>
    <source>
        <strain evidence="2">LMG 26031</strain>
    </source>
</reference>
<dbReference type="EMBL" id="FNYE01000065">
    <property type="protein sequence ID" value="SEK13233.1"/>
    <property type="molecule type" value="Genomic_DNA"/>
</dbReference>
<evidence type="ECO:0000313" key="2">
    <source>
        <dbReference type="Proteomes" id="UP000198866"/>
    </source>
</evidence>
<evidence type="ECO:0000313" key="1">
    <source>
        <dbReference type="EMBL" id="SEK13233.1"/>
    </source>
</evidence>
<keyword evidence="2" id="KW-1185">Reference proteome</keyword>